<dbReference type="GO" id="GO:0075713">
    <property type="term" value="P:establishment of integrated proviral latency"/>
    <property type="evidence" value="ECO:0007669"/>
    <property type="project" value="UniProtKB-KW"/>
</dbReference>
<dbReference type="EMBL" id="BARS01002327">
    <property type="protein sequence ID" value="GAF84232.1"/>
    <property type="molecule type" value="Genomic_DNA"/>
</dbReference>
<evidence type="ECO:0000259" key="7">
    <source>
        <dbReference type="PROSITE" id="PS51898"/>
    </source>
</evidence>
<dbReference type="GO" id="GO:0006310">
    <property type="term" value="P:DNA recombination"/>
    <property type="evidence" value="ECO:0007669"/>
    <property type="project" value="UniProtKB-KW"/>
</dbReference>
<dbReference type="GO" id="GO:0046718">
    <property type="term" value="P:symbiont entry into host cell"/>
    <property type="evidence" value="ECO:0007669"/>
    <property type="project" value="UniProtKB-KW"/>
</dbReference>
<keyword evidence="4" id="KW-1179">Viral genome integration</keyword>
<evidence type="ECO:0000256" key="1">
    <source>
        <dbReference type="ARBA" id="ARBA00008857"/>
    </source>
</evidence>
<keyword evidence="3" id="KW-0233">DNA recombination</keyword>
<feature type="region of interest" description="Disordered" evidence="6">
    <location>
        <begin position="135"/>
        <end position="171"/>
    </location>
</feature>
<dbReference type="GO" id="GO:0044826">
    <property type="term" value="P:viral genome integration into host DNA"/>
    <property type="evidence" value="ECO:0007669"/>
    <property type="project" value="UniProtKB-KW"/>
</dbReference>
<accession>X0T7R3</accession>
<dbReference type="PROSITE" id="PS51898">
    <property type="entry name" value="TYR_RECOMBINASE"/>
    <property type="match status" value="1"/>
</dbReference>
<feature type="domain" description="Tyr recombinase" evidence="7">
    <location>
        <begin position="36"/>
        <end position="243"/>
    </location>
</feature>
<dbReference type="SUPFAM" id="SSF56349">
    <property type="entry name" value="DNA breaking-rejoining enzymes"/>
    <property type="match status" value="1"/>
</dbReference>
<dbReference type="InterPro" id="IPR011010">
    <property type="entry name" value="DNA_brk_join_enz"/>
</dbReference>
<keyword evidence="2" id="KW-0229">DNA integration</keyword>
<dbReference type="CDD" id="cd00397">
    <property type="entry name" value="DNA_BRE_C"/>
    <property type="match status" value="1"/>
</dbReference>
<dbReference type="PANTHER" id="PTHR30629:SF2">
    <property type="entry name" value="PROPHAGE INTEGRASE INTS-RELATED"/>
    <property type="match status" value="1"/>
</dbReference>
<comment type="caution">
    <text evidence="8">The sequence shown here is derived from an EMBL/GenBank/DDBJ whole genome shotgun (WGS) entry which is preliminary data.</text>
</comment>
<dbReference type="PANTHER" id="PTHR30629">
    <property type="entry name" value="PROPHAGE INTEGRASE"/>
    <property type="match status" value="1"/>
</dbReference>
<dbReference type="InterPro" id="IPR050808">
    <property type="entry name" value="Phage_Integrase"/>
</dbReference>
<proteinExistence type="inferred from homology"/>
<keyword evidence="5" id="KW-1160">Virus entry into host cell</keyword>
<evidence type="ECO:0000256" key="2">
    <source>
        <dbReference type="ARBA" id="ARBA00022908"/>
    </source>
</evidence>
<comment type="similarity">
    <text evidence="1">Belongs to the 'phage' integrase family.</text>
</comment>
<protein>
    <recommendedName>
        <fullName evidence="7">Tyr recombinase domain-containing protein</fullName>
    </recommendedName>
</protein>
<reference evidence="8" key="1">
    <citation type="journal article" date="2014" name="Front. Microbiol.">
        <title>High frequency of phylogenetically diverse reductive dehalogenase-homologous genes in deep subseafloor sedimentary metagenomes.</title>
        <authorList>
            <person name="Kawai M."/>
            <person name="Futagami T."/>
            <person name="Toyoda A."/>
            <person name="Takaki Y."/>
            <person name="Nishi S."/>
            <person name="Hori S."/>
            <person name="Arai W."/>
            <person name="Tsubouchi T."/>
            <person name="Morono Y."/>
            <person name="Uchiyama I."/>
            <person name="Ito T."/>
            <person name="Fujiyama A."/>
            <person name="Inagaki F."/>
            <person name="Takami H."/>
        </authorList>
    </citation>
    <scope>NUCLEOTIDE SEQUENCE</scope>
    <source>
        <strain evidence="8">Expedition CK06-06</strain>
    </source>
</reference>
<evidence type="ECO:0000256" key="5">
    <source>
        <dbReference type="ARBA" id="ARBA00023296"/>
    </source>
</evidence>
<sequence>MFKWAVAQEMVPVTTHQALKTLEGLRRGEEGVRESAPVKPVPQEHIDAIRHHVSRQVWAMVQLQLLTGMRSQEVTLMRRADMNMAEQLWTYRPSAHKTEHHDRVREIPLGPHAQKILRPFLKFDADAYLFSPVEAQKERNEERRRNRESPMTPSQSRRTPKSRRRRAPGVHYTSNTYRHAIVAAGKRAEVPRWHPHQLRHNFATAIRAKYGIETARALLGHRNVQTAELYAEQDRQTASQVALAVG</sequence>
<name>X0T7R3_9ZZZZ</name>
<dbReference type="InterPro" id="IPR013762">
    <property type="entry name" value="Integrase-like_cat_sf"/>
</dbReference>
<evidence type="ECO:0000256" key="3">
    <source>
        <dbReference type="ARBA" id="ARBA00023172"/>
    </source>
</evidence>
<dbReference type="AlphaFoldDB" id="X0T7R3"/>
<dbReference type="Gene3D" id="1.10.443.10">
    <property type="entry name" value="Intergrase catalytic core"/>
    <property type="match status" value="1"/>
</dbReference>
<dbReference type="GO" id="GO:0003677">
    <property type="term" value="F:DNA binding"/>
    <property type="evidence" value="ECO:0007669"/>
    <property type="project" value="InterPro"/>
</dbReference>
<evidence type="ECO:0000313" key="8">
    <source>
        <dbReference type="EMBL" id="GAF84232.1"/>
    </source>
</evidence>
<organism evidence="8">
    <name type="scientific">marine sediment metagenome</name>
    <dbReference type="NCBI Taxonomy" id="412755"/>
    <lineage>
        <taxon>unclassified sequences</taxon>
        <taxon>metagenomes</taxon>
        <taxon>ecological metagenomes</taxon>
    </lineage>
</organism>
<feature type="compositionally biased region" description="Basic and acidic residues" evidence="6">
    <location>
        <begin position="135"/>
        <end position="148"/>
    </location>
</feature>
<dbReference type="InterPro" id="IPR002104">
    <property type="entry name" value="Integrase_catalytic"/>
</dbReference>
<dbReference type="Pfam" id="PF00589">
    <property type="entry name" value="Phage_integrase"/>
    <property type="match status" value="1"/>
</dbReference>
<evidence type="ECO:0000256" key="4">
    <source>
        <dbReference type="ARBA" id="ARBA00023195"/>
    </source>
</evidence>
<evidence type="ECO:0000256" key="6">
    <source>
        <dbReference type="SAM" id="MobiDB-lite"/>
    </source>
</evidence>
<gene>
    <name evidence="8" type="ORF">S01H1_04409</name>
</gene>
<dbReference type="GO" id="GO:0015074">
    <property type="term" value="P:DNA integration"/>
    <property type="evidence" value="ECO:0007669"/>
    <property type="project" value="UniProtKB-KW"/>
</dbReference>
<feature type="compositionally biased region" description="Basic residues" evidence="6">
    <location>
        <begin position="158"/>
        <end position="168"/>
    </location>
</feature>